<dbReference type="RefSeq" id="WP_096999811.1">
    <property type="nucleotide sequence ID" value="NZ_OBEI01000002.1"/>
</dbReference>
<dbReference type="Proteomes" id="UP000219036">
    <property type="component" value="Unassembled WGS sequence"/>
</dbReference>
<dbReference type="EMBL" id="OBEI01000002">
    <property type="protein sequence ID" value="SNZ06280.1"/>
    <property type="molecule type" value="Genomic_DNA"/>
</dbReference>
<organism evidence="2 3">
    <name type="scientific">Persephonella hydrogeniphila</name>
    <dbReference type="NCBI Taxonomy" id="198703"/>
    <lineage>
        <taxon>Bacteria</taxon>
        <taxon>Pseudomonadati</taxon>
        <taxon>Aquificota</taxon>
        <taxon>Aquificia</taxon>
        <taxon>Aquificales</taxon>
        <taxon>Hydrogenothermaceae</taxon>
        <taxon>Persephonella</taxon>
    </lineage>
</organism>
<sequence length="128" mass="15107">MRRVIGVFLILVTFSFAQTIKVQGMEFAVAIQDREPIGISDKFPPDIGKVYCWTKIYTEKIPTKIYHVWYYQGNEMARVELGITYHTFRTWSSKKILPQWTGEWTVVVEDENGNEIARKSFEITEHWK</sequence>
<proteinExistence type="predicted"/>
<name>A0A285NA26_9AQUI</name>
<dbReference type="InterPro" id="IPR022606">
    <property type="entry name" value="DUF2914"/>
</dbReference>
<protein>
    <recommendedName>
        <fullName evidence="1">DUF2914 domain-containing protein</fullName>
    </recommendedName>
</protein>
<dbReference type="OrthoDB" id="13952at2"/>
<accession>A0A285NA26</accession>
<feature type="domain" description="DUF2914" evidence="1">
    <location>
        <begin position="63"/>
        <end position="123"/>
    </location>
</feature>
<gene>
    <name evidence="2" type="ORF">SAMN06265182_0623</name>
</gene>
<dbReference type="AlphaFoldDB" id="A0A285NA26"/>
<keyword evidence="3" id="KW-1185">Reference proteome</keyword>
<dbReference type="Pfam" id="PF11141">
    <property type="entry name" value="DUF2914"/>
    <property type="match status" value="1"/>
</dbReference>
<evidence type="ECO:0000259" key="1">
    <source>
        <dbReference type="Pfam" id="PF11141"/>
    </source>
</evidence>
<evidence type="ECO:0000313" key="3">
    <source>
        <dbReference type="Proteomes" id="UP000219036"/>
    </source>
</evidence>
<evidence type="ECO:0000313" key="2">
    <source>
        <dbReference type="EMBL" id="SNZ06280.1"/>
    </source>
</evidence>
<reference evidence="3" key="1">
    <citation type="submission" date="2017-09" db="EMBL/GenBank/DDBJ databases">
        <authorList>
            <person name="Varghese N."/>
            <person name="Submissions S."/>
        </authorList>
    </citation>
    <scope>NUCLEOTIDE SEQUENCE [LARGE SCALE GENOMIC DNA]</scope>
    <source>
        <strain evidence="3">DSM 15103</strain>
    </source>
</reference>